<comment type="caution">
    <text evidence="3">The sequence shown here is derived from an EMBL/GenBank/DDBJ whole genome shotgun (WGS) entry which is preliminary data.</text>
</comment>
<protein>
    <submittedName>
        <fullName evidence="3">Uncharacterized protein</fullName>
    </submittedName>
</protein>
<name>A0AAE0LJR5_9CHLO</name>
<feature type="compositionally biased region" description="Acidic residues" evidence="1">
    <location>
        <begin position="53"/>
        <end position="63"/>
    </location>
</feature>
<feature type="region of interest" description="Disordered" evidence="1">
    <location>
        <begin position="45"/>
        <end position="70"/>
    </location>
</feature>
<keyword evidence="2" id="KW-0472">Membrane</keyword>
<proteinExistence type="predicted"/>
<keyword evidence="2" id="KW-1133">Transmembrane helix</keyword>
<dbReference type="EMBL" id="LGRX02000841">
    <property type="protein sequence ID" value="KAK3287450.1"/>
    <property type="molecule type" value="Genomic_DNA"/>
</dbReference>
<feature type="transmembrane region" description="Helical" evidence="2">
    <location>
        <begin position="365"/>
        <end position="386"/>
    </location>
</feature>
<feature type="transmembrane region" description="Helical" evidence="2">
    <location>
        <begin position="268"/>
        <end position="287"/>
    </location>
</feature>
<dbReference type="AlphaFoldDB" id="A0AAE0LJR5"/>
<feature type="region of interest" description="Disordered" evidence="1">
    <location>
        <begin position="129"/>
        <end position="151"/>
    </location>
</feature>
<feature type="transmembrane region" description="Helical" evidence="2">
    <location>
        <begin position="468"/>
        <end position="488"/>
    </location>
</feature>
<sequence length="630" mass="70096">MVRDVGGGQAMQTMEKYIVRAIERGQDTSAAEGLALFMRRKVTADTSTFSDMSSDEDTDEEEGNGAGGIEWWEASAHQDDDSDEEKDIDLEMSLNKFTKTIYDFMPLCPPDSDDEDGEASDEDALISDAVRQDQPATPPGDADQPRAEGEGEASLALLPAASVEGSARPAWMDWAHFVTTVVGSITEKELNNGWNVDSVHRRAELHQYTDGVKFASPSNIVAFLSLGIEFVMNINYAFANGVTKYWMAPQGGTTDDASNSSVATINNWSYYFWGSFLGGILYFAYSIPGIKRTKQGKFGKDNTGRQIAFGTRDWYYLQGLYLVGQFGYQEILSDLISVFACSKKDECAEAYVYGTDVQCWSSWHYFYIAAAVFSGILYYPAATFLYPNFQFADSTLDVKYSTTFLVTWAQAKLLIAVFAVFFNIVDEKTHFMTLRLLCGYTFILLGMGAVNEYYMPCMIPQVNIFRTLSFLMGASACFTTMIMISFQAAKDPGDVHVEDWHLIVGFSTLAILWILICVRVVTLYVRDARERKEEMEQRRNKFTKPRKLINLVRRMNQAMATTKAYQAMSNSHLDLHAQVAEDTGISVALVLSESMSAAVDPQGPASSATSPVAERSPINPSTEADWRGDK</sequence>
<evidence type="ECO:0000256" key="1">
    <source>
        <dbReference type="SAM" id="MobiDB-lite"/>
    </source>
</evidence>
<dbReference type="Proteomes" id="UP001190700">
    <property type="component" value="Unassembled WGS sequence"/>
</dbReference>
<organism evidence="3 4">
    <name type="scientific">Cymbomonas tetramitiformis</name>
    <dbReference type="NCBI Taxonomy" id="36881"/>
    <lineage>
        <taxon>Eukaryota</taxon>
        <taxon>Viridiplantae</taxon>
        <taxon>Chlorophyta</taxon>
        <taxon>Pyramimonadophyceae</taxon>
        <taxon>Pyramimonadales</taxon>
        <taxon>Pyramimonadaceae</taxon>
        <taxon>Cymbomonas</taxon>
    </lineage>
</organism>
<evidence type="ECO:0000313" key="4">
    <source>
        <dbReference type="Proteomes" id="UP001190700"/>
    </source>
</evidence>
<feature type="region of interest" description="Disordered" evidence="1">
    <location>
        <begin position="599"/>
        <end position="630"/>
    </location>
</feature>
<feature type="transmembrane region" description="Helical" evidence="2">
    <location>
        <begin position="500"/>
        <end position="525"/>
    </location>
</feature>
<evidence type="ECO:0000313" key="3">
    <source>
        <dbReference type="EMBL" id="KAK3287450.1"/>
    </source>
</evidence>
<keyword evidence="2" id="KW-0812">Transmembrane</keyword>
<gene>
    <name evidence="3" type="ORF">CYMTET_5034</name>
</gene>
<accession>A0AAE0LJR5</accession>
<feature type="transmembrane region" description="Helical" evidence="2">
    <location>
        <begin position="406"/>
        <end position="425"/>
    </location>
</feature>
<evidence type="ECO:0000256" key="2">
    <source>
        <dbReference type="SAM" id="Phobius"/>
    </source>
</evidence>
<keyword evidence="4" id="KW-1185">Reference proteome</keyword>
<reference evidence="3 4" key="1">
    <citation type="journal article" date="2015" name="Genome Biol. Evol.">
        <title>Comparative Genomics of a Bacterivorous Green Alga Reveals Evolutionary Causalities and Consequences of Phago-Mixotrophic Mode of Nutrition.</title>
        <authorList>
            <person name="Burns J.A."/>
            <person name="Paasch A."/>
            <person name="Narechania A."/>
            <person name="Kim E."/>
        </authorList>
    </citation>
    <scope>NUCLEOTIDE SEQUENCE [LARGE SCALE GENOMIC DNA]</scope>
    <source>
        <strain evidence="3 4">PLY_AMNH</strain>
    </source>
</reference>